<keyword evidence="2" id="KW-1185">Reference proteome</keyword>
<dbReference type="AlphaFoldDB" id="A0A1I1ZC25"/>
<reference evidence="1 2" key="1">
    <citation type="submission" date="2016-10" db="EMBL/GenBank/DDBJ databases">
        <authorList>
            <person name="de Groot N.N."/>
        </authorList>
    </citation>
    <scope>NUCLEOTIDE SEQUENCE [LARGE SCALE GENOMIC DNA]</scope>
    <source>
        <strain evidence="1 2">DSM 9236</strain>
    </source>
</reference>
<dbReference type="STRING" id="1123323.SAMN05216245_103215"/>
<accession>A0A1I1ZC25</accession>
<protein>
    <submittedName>
        <fullName evidence="1">Uncharacterized protein</fullName>
    </submittedName>
</protein>
<dbReference type="EMBL" id="FONL01000003">
    <property type="protein sequence ID" value="SFE29132.1"/>
    <property type="molecule type" value="Genomic_DNA"/>
</dbReference>
<evidence type="ECO:0000313" key="2">
    <source>
        <dbReference type="Proteomes" id="UP000198896"/>
    </source>
</evidence>
<name>A0A1I1ZC25_9FIRM</name>
<dbReference type="Proteomes" id="UP000198896">
    <property type="component" value="Unassembled WGS sequence"/>
</dbReference>
<dbReference type="RefSeq" id="WP_093913033.1">
    <property type="nucleotide sequence ID" value="NZ_FONL01000003.1"/>
</dbReference>
<evidence type="ECO:0000313" key="1">
    <source>
        <dbReference type="EMBL" id="SFE29132.1"/>
    </source>
</evidence>
<gene>
    <name evidence="1" type="ORF">SAMN05216245_103215</name>
</gene>
<proteinExistence type="predicted"/>
<dbReference type="OrthoDB" id="9818150at2"/>
<organism evidence="1 2">
    <name type="scientific">Succiniclasticum ruminis DSM 9236</name>
    <dbReference type="NCBI Taxonomy" id="1123323"/>
    <lineage>
        <taxon>Bacteria</taxon>
        <taxon>Bacillati</taxon>
        <taxon>Bacillota</taxon>
        <taxon>Negativicutes</taxon>
        <taxon>Acidaminococcales</taxon>
        <taxon>Acidaminococcaceae</taxon>
        <taxon>Succiniclasticum</taxon>
    </lineage>
</organism>
<sequence>MEKPENSIFKKGYTEFDQRLDQELEEEKEERRRQLLLQAPDFKLLNQMLESGEYSQDLASKLKDGGLYYLRSGEEESAERFMSIFRKTLELHPTVWEDLIKQAGFLGCMAFKRDMPRLGRYCGEAILSGLRLLGPEDRELTEEGYLQFKNVTDTAVRTRNEWDFREIVTALQKYWETSKAAVTTGFVSILSDLLFVAADRRQINALKIICRLSRSVMRHDSVDRVMRQQFAMEWSNTAAQIAQRGWAAECQMLLKHLCLCLGSLRDDVLIKKVMADVSLHMQIQSKWDNFETAFRLFYPCQLFSLVLLRWGMNRYNRVLLSEKVLEVEAATRDSGMLGQVERKMELLEEKEKALGMIRFVLRNGRDMAAACARLLMKDEWEIYATWQREWLSAFSGKEKRRKQVQQFMQMMAEYWHSTQPSRSNKQWEFMTDIMNPSCLSDKHLNLIKLVS</sequence>